<accession>A0A438LZ84</accession>
<comment type="caution">
    <text evidence="3">The sequence shown here is derived from an EMBL/GenBank/DDBJ whole genome shotgun (WGS) entry which is preliminary data.</text>
</comment>
<dbReference type="EMBL" id="SAUN01000001">
    <property type="protein sequence ID" value="RVX38830.1"/>
    <property type="molecule type" value="Genomic_DNA"/>
</dbReference>
<feature type="compositionally biased region" description="Low complexity" evidence="1">
    <location>
        <begin position="34"/>
        <end position="55"/>
    </location>
</feature>
<proteinExistence type="predicted"/>
<feature type="region of interest" description="Disordered" evidence="1">
    <location>
        <begin position="22"/>
        <end position="77"/>
    </location>
</feature>
<dbReference type="Proteomes" id="UP000284824">
    <property type="component" value="Unassembled WGS sequence"/>
</dbReference>
<dbReference type="PROSITE" id="PS51257">
    <property type="entry name" value="PROKAR_LIPOPROTEIN"/>
    <property type="match status" value="1"/>
</dbReference>
<feature type="chain" id="PRO_5038773600" evidence="2">
    <location>
        <begin position="21"/>
        <end position="186"/>
    </location>
</feature>
<dbReference type="AlphaFoldDB" id="A0A438LZ84"/>
<evidence type="ECO:0000313" key="3">
    <source>
        <dbReference type="EMBL" id="RVX38830.1"/>
    </source>
</evidence>
<name>A0A438LZ84_9ACTN</name>
<protein>
    <submittedName>
        <fullName evidence="3">Uncharacterized protein</fullName>
    </submittedName>
</protein>
<feature type="signal peptide" evidence="2">
    <location>
        <begin position="1"/>
        <end position="20"/>
    </location>
</feature>
<evidence type="ECO:0000256" key="1">
    <source>
        <dbReference type="SAM" id="MobiDB-lite"/>
    </source>
</evidence>
<evidence type="ECO:0000313" key="4">
    <source>
        <dbReference type="Proteomes" id="UP000284824"/>
    </source>
</evidence>
<evidence type="ECO:0000256" key="2">
    <source>
        <dbReference type="SAM" id="SignalP"/>
    </source>
</evidence>
<reference evidence="3 4" key="1">
    <citation type="submission" date="2019-01" db="EMBL/GenBank/DDBJ databases">
        <title>Sequencing the genomes of 1000 actinobacteria strains.</title>
        <authorList>
            <person name="Klenk H.-P."/>
        </authorList>
    </citation>
    <scope>NUCLEOTIDE SEQUENCE [LARGE SCALE GENOMIC DNA]</scope>
    <source>
        <strain evidence="3 4">DSM 43925</strain>
    </source>
</reference>
<dbReference type="OrthoDB" id="3540075at2"/>
<organism evidence="3 4">
    <name type="scientific">Nonomuraea polychroma</name>
    <dbReference type="NCBI Taxonomy" id="46176"/>
    <lineage>
        <taxon>Bacteria</taxon>
        <taxon>Bacillati</taxon>
        <taxon>Actinomycetota</taxon>
        <taxon>Actinomycetes</taxon>
        <taxon>Streptosporangiales</taxon>
        <taxon>Streptosporangiaceae</taxon>
        <taxon>Nonomuraea</taxon>
    </lineage>
</organism>
<sequence>MPTLARLIAAALLLTLAACADSSATPTTTPPTTAPATATPATTTPPATGSATPGTASPPPPTASTPTPSAGPQAADRNDLAACKDGDCEVDIKADDRIAIDKRFGVERLTISSLDADEVRVTLLGSSGGLQVEGMNVSVSGNCVNGRCRDEGNLSLAPGRPGRINDLRVEVTHLTDDRAILRLSPE</sequence>
<keyword evidence="2" id="KW-0732">Signal</keyword>
<gene>
    <name evidence="3" type="ORF">EDD27_1158</name>
</gene>
<dbReference type="RefSeq" id="WP_127931409.1">
    <property type="nucleotide sequence ID" value="NZ_SAUN01000001.1"/>
</dbReference>
<keyword evidence="4" id="KW-1185">Reference proteome</keyword>